<organism evidence="1 2">
    <name type="scientific">Brochothrix thermosphacta</name>
    <name type="common">Microbacterium thermosphactum</name>
    <dbReference type="NCBI Taxonomy" id="2756"/>
    <lineage>
        <taxon>Bacteria</taxon>
        <taxon>Bacillati</taxon>
        <taxon>Bacillota</taxon>
        <taxon>Bacilli</taxon>
        <taxon>Bacillales</taxon>
        <taxon>Listeriaceae</taxon>
        <taxon>Brochothrix</taxon>
    </lineage>
</organism>
<evidence type="ECO:0000313" key="1">
    <source>
        <dbReference type="EMBL" id="SPP28610.1"/>
    </source>
</evidence>
<accession>A0A2X0R3J4</accession>
<reference evidence="2" key="1">
    <citation type="submission" date="2018-04" db="EMBL/GenBank/DDBJ databases">
        <authorList>
            <person name="Illikoud N."/>
        </authorList>
    </citation>
    <scope>NUCLEOTIDE SEQUENCE [LARGE SCALE GENOMIC DNA]</scope>
</reference>
<protein>
    <submittedName>
        <fullName evidence="1">Uncharacterized protein</fullName>
    </submittedName>
</protein>
<proteinExistence type="predicted"/>
<dbReference type="EMBL" id="OUNC01000018">
    <property type="protein sequence ID" value="SPP28610.1"/>
    <property type="molecule type" value="Genomic_DNA"/>
</dbReference>
<evidence type="ECO:0000313" key="2">
    <source>
        <dbReference type="Proteomes" id="UP000270190"/>
    </source>
</evidence>
<sequence length="39" mass="4532">MAYPPYKEEVKNDKPFFFIPIEILKTDSKARDASSQTLI</sequence>
<dbReference type="Proteomes" id="UP000270190">
    <property type="component" value="Unassembled WGS sequence"/>
</dbReference>
<gene>
    <name evidence="1" type="ORF">BTBSAS_250017</name>
</gene>
<name>A0A2X0R3J4_BROTH</name>
<dbReference type="AlphaFoldDB" id="A0A2X0R3J4"/>